<accession>A0A9X0XFX1</accession>
<comment type="caution">
    <text evidence="1">The sequence shown here is derived from an EMBL/GenBank/DDBJ whole genome shotgun (WGS) entry which is preliminary data.</text>
</comment>
<keyword evidence="2" id="KW-1185">Reference proteome</keyword>
<reference evidence="1 2" key="1">
    <citation type="submission" date="2021-01" db="EMBL/GenBank/DDBJ databases">
        <title>Piscinibacter sp. Jin2 Genome sequencing and assembly.</title>
        <authorList>
            <person name="Kim I."/>
        </authorList>
    </citation>
    <scope>NUCLEOTIDE SEQUENCE [LARGE SCALE GENOMIC DNA]</scope>
    <source>
        <strain evidence="1 2">Jin2</strain>
    </source>
</reference>
<evidence type="ECO:0000313" key="1">
    <source>
        <dbReference type="EMBL" id="MBL0720206.1"/>
    </source>
</evidence>
<dbReference type="AlphaFoldDB" id="A0A9X0XFX1"/>
<name>A0A9X0XFX1_9BURK</name>
<evidence type="ECO:0000313" key="2">
    <source>
        <dbReference type="Proteomes" id="UP000643207"/>
    </source>
</evidence>
<gene>
    <name evidence="1" type="ORF">JI742_09920</name>
</gene>
<protein>
    <submittedName>
        <fullName evidence="1">Uncharacterized protein</fullName>
    </submittedName>
</protein>
<dbReference type="Proteomes" id="UP000643207">
    <property type="component" value="Unassembled WGS sequence"/>
</dbReference>
<sequence length="111" mass="11507">MMRPRGEVRQALLEALRVLGRAHYRALAERARVGFEAARVALKNMRRCGDVVPVGSARLPGVCKPLVVYALGTVQGLANSAQAGAVARVSAVLGWWAAVPLPAGPGPGGVA</sequence>
<proteinExistence type="predicted"/>
<dbReference type="RefSeq" id="WP_201826080.1">
    <property type="nucleotide sequence ID" value="NZ_JAERRA010000001.1"/>
</dbReference>
<organism evidence="1 2">
    <name type="scientific">Aquariibacter lacus</name>
    <dbReference type="NCBI Taxonomy" id="2801332"/>
    <lineage>
        <taxon>Bacteria</taxon>
        <taxon>Pseudomonadati</taxon>
        <taxon>Pseudomonadota</taxon>
        <taxon>Betaproteobacteria</taxon>
        <taxon>Burkholderiales</taxon>
        <taxon>Sphaerotilaceae</taxon>
        <taxon>Aquariibacter</taxon>
    </lineage>
</organism>
<dbReference type="EMBL" id="JAERRA010000001">
    <property type="protein sequence ID" value="MBL0720206.1"/>
    <property type="molecule type" value="Genomic_DNA"/>
</dbReference>